<keyword evidence="2 4" id="KW-0808">Transferase</keyword>
<evidence type="ECO:0000256" key="5">
    <source>
        <dbReference type="SAM" id="Phobius"/>
    </source>
</evidence>
<gene>
    <name evidence="7" type="ORF">CFOL_v3_09077</name>
</gene>
<dbReference type="GO" id="GO:0061630">
    <property type="term" value="F:ubiquitin protein ligase activity"/>
    <property type="evidence" value="ECO:0007669"/>
    <property type="project" value="UniProtKB-UniRule"/>
</dbReference>
<evidence type="ECO:0000256" key="3">
    <source>
        <dbReference type="ARBA" id="ARBA00022786"/>
    </source>
</evidence>
<evidence type="ECO:0000256" key="4">
    <source>
        <dbReference type="RuleBase" id="RU369093"/>
    </source>
</evidence>
<dbReference type="InParanoid" id="A0A1Q3BCM7"/>
<evidence type="ECO:0000313" key="7">
    <source>
        <dbReference type="EMBL" id="GAV65562.1"/>
    </source>
</evidence>
<name>A0A1Q3BCM7_CEPFO</name>
<evidence type="ECO:0000259" key="6">
    <source>
        <dbReference type="SMART" id="SM00504"/>
    </source>
</evidence>
<accession>A0A1Q3BCM7</accession>
<comment type="pathway">
    <text evidence="1 4">Protein modification; protein ubiquitination.</text>
</comment>
<dbReference type="InterPro" id="IPR003613">
    <property type="entry name" value="Ubox_domain"/>
</dbReference>
<comment type="caution">
    <text evidence="7">The sequence shown here is derived from an EMBL/GenBank/DDBJ whole genome shotgun (WGS) entry which is preliminary data.</text>
</comment>
<dbReference type="EC" id="2.3.2.27" evidence="4"/>
<dbReference type="Pfam" id="PF25598">
    <property type="entry name" value="ARM_PUB"/>
    <property type="match status" value="1"/>
</dbReference>
<dbReference type="Proteomes" id="UP000187406">
    <property type="component" value="Unassembled WGS sequence"/>
</dbReference>
<evidence type="ECO:0000256" key="1">
    <source>
        <dbReference type="ARBA" id="ARBA00004906"/>
    </source>
</evidence>
<dbReference type="EMBL" id="BDDD01000421">
    <property type="protein sequence ID" value="GAV65562.1"/>
    <property type="molecule type" value="Genomic_DNA"/>
</dbReference>
<keyword evidence="3 4" id="KW-0833">Ubl conjugation pathway</keyword>
<sequence length="173" mass="19669">MIYARPRISQTTLCVPFLLVTLCNSLHIFIHFLLQLYGQLTEEKKQKSNHGRYDLYITIPSFFRCPISLNVMNSPVSMCTGVTDDRASIQRWLDNGNNLRGKVSNAATEHAVTIWWSLCYLFRDQRAQEAVTRSNGFTMILSLMQGNCSPAVRQMSGDLSKIFRVNSNSCLPL</sequence>
<dbReference type="SUPFAM" id="SSF57850">
    <property type="entry name" value="RING/U-box"/>
    <property type="match status" value="1"/>
</dbReference>
<evidence type="ECO:0000256" key="2">
    <source>
        <dbReference type="ARBA" id="ARBA00022679"/>
    </source>
</evidence>
<keyword evidence="5" id="KW-0812">Transmembrane</keyword>
<dbReference type="UniPathway" id="UPA00143"/>
<keyword evidence="5" id="KW-0472">Membrane</keyword>
<protein>
    <recommendedName>
        <fullName evidence="4 6">U-box domain-containing protein</fullName>
        <ecNumber evidence="4">2.3.2.27</ecNumber>
    </recommendedName>
    <alternativeName>
        <fullName evidence="4">RING-type E3 ubiquitin transferase PUB</fullName>
    </alternativeName>
</protein>
<keyword evidence="5" id="KW-1133">Transmembrane helix</keyword>
<keyword evidence="8" id="KW-1185">Reference proteome</keyword>
<dbReference type="Pfam" id="PF04564">
    <property type="entry name" value="U-box"/>
    <property type="match status" value="1"/>
</dbReference>
<dbReference type="Gene3D" id="3.30.40.10">
    <property type="entry name" value="Zinc/RING finger domain, C3HC4 (zinc finger)"/>
    <property type="match status" value="1"/>
</dbReference>
<comment type="function">
    <text evidence="4">Functions as an E3 ubiquitin ligase.</text>
</comment>
<evidence type="ECO:0000313" key="8">
    <source>
        <dbReference type="Proteomes" id="UP000187406"/>
    </source>
</evidence>
<dbReference type="AlphaFoldDB" id="A0A1Q3BCM7"/>
<dbReference type="InterPro" id="IPR045185">
    <property type="entry name" value="PUB22/23/24-like"/>
</dbReference>
<dbReference type="InterPro" id="IPR013083">
    <property type="entry name" value="Znf_RING/FYVE/PHD"/>
</dbReference>
<reference evidence="8" key="1">
    <citation type="submission" date="2016-04" db="EMBL/GenBank/DDBJ databases">
        <title>Cephalotus genome sequencing.</title>
        <authorList>
            <person name="Fukushima K."/>
            <person name="Hasebe M."/>
            <person name="Fang X."/>
        </authorList>
    </citation>
    <scope>NUCLEOTIDE SEQUENCE [LARGE SCALE GENOMIC DNA]</scope>
    <source>
        <strain evidence="8">cv. St1</strain>
    </source>
</reference>
<feature type="transmembrane region" description="Helical" evidence="5">
    <location>
        <begin position="12"/>
        <end position="34"/>
    </location>
</feature>
<dbReference type="InterPro" id="IPR058678">
    <property type="entry name" value="ARM_PUB"/>
</dbReference>
<proteinExistence type="predicted"/>
<dbReference type="GO" id="GO:0016567">
    <property type="term" value="P:protein ubiquitination"/>
    <property type="evidence" value="ECO:0007669"/>
    <property type="project" value="UniProtKB-UniRule"/>
</dbReference>
<feature type="domain" description="U-box" evidence="6">
    <location>
        <begin position="62"/>
        <end position="115"/>
    </location>
</feature>
<dbReference type="SMART" id="SM00504">
    <property type="entry name" value="Ubox"/>
    <property type="match status" value="1"/>
</dbReference>
<comment type="catalytic activity">
    <reaction evidence="4">
        <text>S-ubiquitinyl-[E2 ubiquitin-conjugating enzyme]-L-cysteine + [acceptor protein]-L-lysine = [E2 ubiquitin-conjugating enzyme]-L-cysteine + N(6)-ubiquitinyl-[acceptor protein]-L-lysine.</text>
        <dbReference type="EC" id="2.3.2.27"/>
    </reaction>
</comment>
<organism evidence="7 8">
    <name type="scientific">Cephalotus follicularis</name>
    <name type="common">Albany pitcher plant</name>
    <dbReference type="NCBI Taxonomy" id="3775"/>
    <lineage>
        <taxon>Eukaryota</taxon>
        <taxon>Viridiplantae</taxon>
        <taxon>Streptophyta</taxon>
        <taxon>Embryophyta</taxon>
        <taxon>Tracheophyta</taxon>
        <taxon>Spermatophyta</taxon>
        <taxon>Magnoliopsida</taxon>
        <taxon>eudicotyledons</taxon>
        <taxon>Gunneridae</taxon>
        <taxon>Pentapetalae</taxon>
        <taxon>rosids</taxon>
        <taxon>fabids</taxon>
        <taxon>Oxalidales</taxon>
        <taxon>Cephalotaceae</taxon>
        <taxon>Cephalotus</taxon>
    </lineage>
</organism>
<dbReference type="STRING" id="3775.A0A1Q3BCM7"/>
<dbReference type="PANTHER" id="PTHR22849">
    <property type="entry name" value="WDSAM1 PROTEIN"/>
    <property type="match status" value="1"/>
</dbReference>
<dbReference type="PANTHER" id="PTHR22849:SF163">
    <property type="entry name" value="U-BOX DOMAIN-CONTAINING PROTEIN"/>
    <property type="match status" value="1"/>
</dbReference>
<dbReference type="OrthoDB" id="10064100at2759"/>